<accession>A0AAD5C2A6</accession>
<proteinExistence type="predicted"/>
<dbReference type="AlphaFoldDB" id="A0AAD5C2A6"/>
<evidence type="ECO:0000313" key="1">
    <source>
        <dbReference type="EMBL" id="KAI7733559.1"/>
    </source>
</evidence>
<evidence type="ECO:0000313" key="2">
    <source>
        <dbReference type="Proteomes" id="UP001206925"/>
    </source>
</evidence>
<gene>
    <name evidence="1" type="ORF">M8C21_002357</name>
</gene>
<protein>
    <submittedName>
        <fullName evidence="1">Uncharacterized protein</fullName>
    </submittedName>
</protein>
<comment type="caution">
    <text evidence="1">The sequence shown here is derived from an EMBL/GenBank/DDBJ whole genome shotgun (WGS) entry which is preliminary data.</text>
</comment>
<organism evidence="1 2">
    <name type="scientific">Ambrosia artemisiifolia</name>
    <name type="common">Common ragweed</name>
    <dbReference type="NCBI Taxonomy" id="4212"/>
    <lineage>
        <taxon>Eukaryota</taxon>
        <taxon>Viridiplantae</taxon>
        <taxon>Streptophyta</taxon>
        <taxon>Embryophyta</taxon>
        <taxon>Tracheophyta</taxon>
        <taxon>Spermatophyta</taxon>
        <taxon>Magnoliopsida</taxon>
        <taxon>eudicotyledons</taxon>
        <taxon>Gunneridae</taxon>
        <taxon>Pentapetalae</taxon>
        <taxon>asterids</taxon>
        <taxon>campanulids</taxon>
        <taxon>Asterales</taxon>
        <taxon>Asteraceae</taxon>
        <taxon>Asteroideae</taxon>
        <taxon>Heliantheae alliance</taxon>
        <taxon>Heliantheae</taxon>
        <taxon>Ambrosia</taxon>
    </lineage>
</organism>
<reference evidence="1" key="1">
    <citation type="submission" date="2022-06" db="EMBL/GenBank/DDBJ databases">
        <title>Uncovering the hologenomic basis of an extraordinary plant invasion.</title>
        <authorList>
            <person name="Bieker V.C."/>
            <person name="Martin M.D."/>
            <person name="Gilbert T."/>
            <person name="Hodgins K."/>
            <person name="Battlay P."/>
            <person name="Petersen B."/>
            <person name="Wilson J."/>
        </authorList>
    </citation>
    <scope>NUCLEOTIDE SEQUENCE</scope>
    <source>
        <strain evidence="1">AA19_3_7</strain>
        <tissue evidence="1">Leaf</tissue>
    </source>
</reference>
<dbReference type="EMBL" id="JAMZMK010009944">
    <property type="protein sequence ID" value="KAI7733559.1"/>
    <property type="molecule type" value="Genomic_DNA"/>
</dbReference>
<keyword evidence="2" id="KW-1185">Reference proteome</keyword>
<sequence>MMKPEMGLMMTVLNSRIQKSKTTSKHIVT</sequence>
<dbReference type="Proteomes" id="UP001206925">
    <property type="component" value="Unassembled WGS sequence"/>
</dbReference>
<name>A0AAD5C2A6_AMBAR</name>